<reference evidence="1 2" key="1">
    <citation type="submission" date="2022-03" db="EMBL/GenBank/DDBJ databases">
        <authorList>
            <person name="Macdonald S."/>
            <person name="Ahmed S."/>
            <person name="Newling K."/>
        </authorList>
    </citation>
    <scope>NUCLEOTIDE SEQUENCE [LARGE SCALE GENOMIC DNA]</scope>
</reference>
<evidence type="ECO:0000313" key="2">
    <source>
        <dbReference type="Proteomes" id="UP001642260"/>
    </source>
</evidence>
<accession>A0ABC8K5Q8</accession>
<proteinExistence type="predicted"/>
<name>A0ABC8K5Q8_ERUVS</name>
<keyword evidence="2" id="KW-1185">Reference proteome</keyword>
<evidence type="ECO:0000313" key="1">
    <source>
        <dbReference type="EMBL" id="CAH8352498.1"/>
    </source>
</evidence>
<dbReference type="EMBL" id="CAKOAT010175155">
    <property type="protein sequence ID" value="CAH8352498.1"/>
    <property type="molecule type" value="Genomic_DNA"/>
</dbReference>
<organism evidence="1 2">
    <name type="scientific">Eruca vesicaria subsp. sativa</name>
    <name type="common">Garden rocket</name>
    <name type="synonym">Eruca sativa</name>
    <dbReference type="NCBI Taxonomy" id="29727"/>
    <lineage>
        <taxon>Eukaryota</taxon>
        <taxon>Viridiplantae</taxon>
        <taxon>Streptophyta</taxon>
        <taxon>Embryophyta</taxon>
        <taxon>Tracheophyta</taxon>
        <taxon>Spermatophyta</taxon>
        <taxon>Magnoliopsida</taxon>
        <taxon>eudicotyledons</taxon>
        <taxon>Gunneridae</taxon>
        <taxon>Pentapetalae</taxon>
        <taxon>rosids</taxon>
        <taxon>malvids</taxon>
        <taxon>Brassicales</taxon>
        <taxon>Brassicaceae</taxon>
        <taxon>Brassiceae</taxon>
        <taxon>Eruca</taxon>
    </lineage>
</organism>
<comment type="caution">
    <text evidence="1">The sequence shown here is derived from an EMBL/GenBank/DDBJ whole genome shotgun (WGS) entry which is preliminary data.</text>
</comment>
<sequence length="75" mass="8150">MVLKLGLLCSRSNPQARPTMRQVLHYLSGDALLPDLSPLELHGSEIMLGTHNELREISMFTCGSSIVESVVSGGR</sequence>
<dbReference type="AlphaFoldDB" id="A0ABC8K5Q8"/>
<protein>
    <submittedName>
        <fullName evidence="1">Uncharacterized protein</fullName>
    </submittedName>
</protein>
<dbReference type="Proteomes" id="UP001642260">
    <property type="component" value="Unassembled WGS sequence"/>
</dbReference>
<gene>
    <name evidence="1" type="ORF">ERUC_LOCUS18645</name>
</gene>